<organism evidence="9 10">
    <name type="scientific">Paramaledivibacter caminithermalis (strain DSM 15212 / CIP 107654 / DViRD3)</name>
    <name type="common">Clostridium caminithermale</name>
    <dbReference type="NCBI Taxonomy" id="1121301"/>
    <lineage>
        <taxon>Bacteria</taxon>
        <taxon>Bacillati</taxon>
        <taxon>Bacillota</taxon>
        <taxon>Clostridia</taxon>
        <taxon>Peptostreptococcales</taxon>
        <taxon>Caminicellaceae</taxon>
        <taxon>Paramaledivibacter</taxon>
    </lineage>
</organism>
<name>A0A1M6LQW3_PARC5</name>
<feature type="domain" description="ABC transmembrane type-1" evidence="8">
    <location>
        <begin position="97"/>
        <end position="311"/>
    </location>
</feature>
<dbReference type="PANTHER" id="PTHR43163">
    <property type="entry name" value="DIPEPTIDE TRANSPORT SYSTEM PERMEASE PROTEIN DPPB-RELATED"/>
    <property type="match status" value="1"/>
</dbReference>
<dbReference type="STRING" id="1121301.SAMN02745912_00904"/>
<comment type="subcellular location">
    <subcellularLocation>
        <location evidence="1 7">Cell membrane</location>
        <topology evidence="1 7">Multi-pass membrane protein</topology>
    </subcellularLocation>
</comment>
<dbReference type="Pfam" id="PF00528">
    <property type="entry name" value="BPD_transp_1"/>
    <property type="match status" value="1"/>
</dbReference>
<feature type="transmembrane region" description="Helical" evidence="7">
    <location>
        <begin position="296"/>
        <end position="318"/>
    </location>
</feature>
<evidence type="ECO:0000256" key="3">
    <source>
        <dbReference type="ARBA" id="ARBA00022475"/>
    </source>
</evidence>
<feature type="transmembrane region" description="Helical" evidence="7">
    <location>
        <begin position="192"/>
        <end position="210"/>
    </location>
</feature>
<keyword evidence="4 7" id="KW-0812">Transmembrane</keyword>
<evidence type="ECO:0000256" key="7">
    <source>
        <dbReference type="RuleBase" id="RU363032"/>
    </source>
</evidence>
<keyword evidence="10" id="KW-1185">Reference proteome</keyword>
<keyword evidence="6 7" id="KW-0472">Membrane</keyword>
<evidence type="ECO:0000256" key="6">
    <source>
        <dbReference type="ARBA" id="ARBA00023136"/>
    </source>
</evidence>
<dbReference type="GO" id="GO:0055085">
    <property type="term" value="P:transmembrane transport"/>
    <property type="evidence" value="ECO:0007669"/>
    <property type="project" value="InterPro"/>
</dbReference>
<protein>
    <submittedName>
        <fullName evidence="9">Peptide/nickel transport system permease protein</fullName>
    </submittedName>
</protein>
<keyword evidence="2 7" id="KW-0813">Transport</keyword>
<dbReference type="InterPro" id="IPR035906">
    <property type="entry name" value="MetI-like_sf"/>
</dbReference>
<dbReference type="InterPro" id="IPR000515">
    <property type="entry name" value="MetI-like"/>
</dbReference>
<feature type="transmembrane region" description="Helical" evidence="7">
    <location>
        <begin position="12"/>
        <end position="32"/>
    </location>
</feature>
<dbReference type="RefSeq" id="WP_073147406.1">
    <property type="nucleotide sequence ID" value="NZ_FRAG01000007.1"/>
</dbReference>
<evidence type="ECO:0000256" key="2">
    <source>
        <dbReference type="ARBA" id="ARBA00022448"/>
    </source>
</evidence>
<evidence type="ECO:0000313" key="9">
    <source>
        <dbReference type="EMBL" id="SHJ73589.1"/>
    </source>
</evidence>
<dbReference type="EMBL" id="FRAG01000007">
    <property type="protein sequence ID" value="SHJ73589.1"/>
    <property type="molecule type" value="Genomic_DNA"/>
</dbReference>
<evidence type="ECO:0000313" key="10">
    <source>
        <dbReference type="Proteomes" id="UP000184465"/>
    </source>
</evidence>
<dbReference type="Pfam" id="PF19300">
    <property type="entry name" value="BPD_transp_1_N"/>
    <property type="match status" value="1"/>
</dbReference>
<dbReference type="PANTHER" id="PTHR43163:SF6">
    <property type="entry name" value="DIPEPTIDE TRANSPORT SYSTEM PERMEASE PROTEIN DPPB-RELATED"/>
    <property type="match status" value="1"/>
</dbReference>
<dbReference type="CDD" id="cd06261">
    <property type="entry name" value="TM_PBP2"/>
    <property type="match status" value="1"/>
</dbReference>
<dbReference type="GO" id="GO:0005886">
    <property type="term" value="C:plasma membrane"/>
    <property type="evidence" value="ECO:0007669"/>
    <property type="project" value="UniProtKB-SubCell"/>
</dbReference>
<evidence type="ECO:0000256" key="1">
    <source>
        <dbReference type="ARBA" id="ARBA00004651"/>
    </source>
</evidence>
<evidence type="ECO:0000256" key="5">
    <source>
        <dbReference type="ARBA" id="ARBA00022989"/>
    </source>
</evidence>
<dbReference type="Gene3D" id="1.10.3720.10">
    <property type="entry name" value="MetI-like"/>
    <property type="match status" value="1"/>
</dbReference>
<feature type="transmembrane region" description="Helical" evidence="7">
    <location>
        <begin position="246"/>
        <end position="268"/>
    </location>
</feature>
<accession>A0A1M6LQW3</accession>
<gene>
    <name evidence="9" type="ORF">SAMN02745912_00904</name>
</gene>
<keyword evidence="5 7" id="KW-1133">Transmembrane helix</keyword>
<evidence type="ECO:0000259" key="8">
    <source>
        <dbReference type="PROSITE" id="PS50928"/>
    </source>
</evidence>
<dbReference type="InterPro" id="IPR045621">
    <property type="entry name" value="BPD_transp_1_N"/>
</dbReference>
<dbReference type="PROSITE" id="PS50928">
    <property type="entry name" value="ABC_TM1"/>
    <property type="match status" value="1"/>
</dbReference>
<reference evidence="9 10" key="1">
    <citation type="submission" date="2016-11" db="EMBL/GenBank/DDBJ databases">
        <authorList>
            <person name="Jaros S."/>
            <person name="Januszkiewicz K."/>
            <person name="Wedrychowicz H."/>
        </authorList>
    </citation>
    <scope>NUCLEOTIDE SEQUENCE [LARGE SCALE GENOMIC DNA]</scope>
    <source>
        <strain evidence="9 10">DSM 15212</strain>
    </source>
</reference>
<comment type="similarity">
    <text evidence="7">Belongs to the binding-protein-dependent transport system permease family.</text>
</comment>
<evidence type="ECO:0000256" key="4">
    <source>
        <dbReference type="ARBA" id="ARBA00022692"/>
    </source>
</evidence>
<feature type="transmembrane region" description="Helical" evidence="7">
    <location>
        <begin position="101"/>
        <end position="124"/>
    </location>
</feature>
<sequence>MRSMKYILKRILQMILTLFILVTILFFLFRVVPGDPVSMYIDSGLDKESQELLLKQYGLDKPLLEQYIIYIKSMLRGDFGNSFQYGKPAITVIGERFWNTLVLMITSLAISLCIGVFGGALLAWKRGTKIDTVGTILVLAVRCAPVFWTGMLFLSIFAFKLKLLPLGGMNTPGTNFVSLYDKFFSADFLKHLILPALTASLYSAATPLLVMRSSMLEVVKEDFIELVRAKGVKEKKILYKHAMRNALLPVITVFAVQAGFAIGGSVLIETVFRWPGMGREIVLAVSARDYPLAQTAFFLIGTMTALFNLIADVLYAYLDPRVVIN</sequence>
<dbReference type="Proteomes" id="UP000184465">
    <property type="component" value="Unassembled WGS sequence"/>
</dbReference>
<dbReference type="SUPFAM" id="SSF161098">
    <property type="entry name" value="MetI-like"/>
    <property type="match status" value="1"/>
</dbReference>
<keyword evidence="3" id="KW-1003">Cell membrane</keyword>
<dbReference type="AlphaFoldDB" id="A0A1M6LQW3"/>
<feature type="transmembrane region" description="Helical" evidence="7">
    <location>
        <begin position="136"/>
        <end position="159"/>
    </location>
</feature>
<proteinExistence type="inferred from homology"/>